<dbReference type="EC" id="2.7.7.108" evidence="1"/>
<name>Q8TVC8_METKA</name>
<reference evidence="5 6" key="1">
    <citation type="journal article" date="2002" name="Proc. Natl. Acad. Sci. U.S.A.">
        <title>The complete genome of hyperthermophile Methanopyrus kandleri AV19 and monophyly of archaeal methanogens.</title>
        <authorList>
            <person name="Slesarev A.I."/>
            <person name="Mezhevaya K.V."/>
            <person name="Makarova K.S."/>
            <person name="Polushin N.N."/>
            <person name="Shcherbinina O.V."/>
            <person name="Shakhova V.V."/>
            <person name="Belova G.I."/>
            <person name="Aravind L."/>
            <person name="Natale D.A."/>
            <person name="Rogozin I.B."/>
            <person name="Tatusov R.L."/>
            <person name="Wolf Y.I."/>
            <person name="Stetter K.O."/>
            <person name="Malykh A.G."/>
            <person name="Koonin E.V."/>
            <person name="Kozyavkin S.A."/>
        </authorList>
    </citation>
    <scope>NUCLEOTIDE SEQUENCE [LARGE SCALE GENOMIC DNA]</scope>
    <source>
        <strain evidence="6">AV19 / DSM 6324 / JCM 9639 / NBRC 100938</strain>
    </source>
</reference>
<evidence type="ECO:0000256" key="3">
    <source>
        <dbReference type="ARBA" id="ARBA00048696"/>
    </source>
</evidence>
<dbReference type="Proteomes" id="UP000001826">
    <property type="component" value="Chromosome"/>
</dbReference>
<feature type="domain" description="Polymerase nucleotidyl transferase" evidence="4">
    <location>
        <begin position="94"/>
        <end position="137"/>
    </location>
</feature>
<proteinExistence type="predicted"/>
<dbReference type="KEGG" id="mka:MK1464"/>
<dbReference type="EnsemblBacteria" id="AAM02677">
    <property type="protein sequence ID" value="AAM02677"/>
    <property type="gene ID" value="MK1464"/>
</dbReference>
<dbReference type="EMBL" id="AE009439">
    <property type="protein sequence ID" value="AAM02677.1"/>
    <property type="molecule type" value="Genomic_DNA"/>
</dbReference>
<dbReference type="Gene3D" id="3.30.460.10">
    <property type="entry name" value="Beta Polymerase, domain 2"/>
    <property type="match status" value="1"/>
</dbReference>
<organism evidence="5 6">
    <name type="scientific">Methanopyrus kandleri (strain AV19 / DSM 6324 / JCM 9639 / NBRC 100938)</name>
    <dbReference type="NCBI Taxonomy" id="190192"/>
    <lineage>
        <taxon>Archaea</taxon>
        <taxon>Methanobacteriati</taxon>
        <taxon>Methanobacteriota</taxon>
        <taxon>Methanomada group</taxon>
        <taxon>Methanopyri</taxon>
        <taxon>Methanopyrales</taxon>
        <taxon>Methanopyraceae</taxon>
        <taxon>Methanopyrus</taxon>
    </lineage>
</organism>
<accession>Q8TVC8</accession>
<dbReference type="AlphaFoldDB" id="Q8TVC8"/>
<gene>
    <name evidence="5" type="ordered locus">MK1464</name>
</gene>
<evidence type="ECO:0000256" key="2">
    <source>
        <dbReference type="ARBA" id="ARBA00047518"/>
    </source>
</evidence>
<dbReference type="InParanoid" id="Q8TVC8"/>
<dbReference type="InterPro" id="IPR002934">
    <property type="entry name" value="Polymerase_NTP_transf_dom"/>
</dbReference>
<protein>
    <recommendedName>
        <fullName evidence="1">protein adenylyltransferase</fullName>
        <ecNumber evidence="1">2.7.7.108</ecNumber>
    </recommendedName>
</protein>
<dbReference type="HOGENOM" id="CLU_086367_1_0_2"/>
<evidence type="ECO:0000313" key="5">
    <source>
        <dbReference type="EMBL" id="AAM02677.1"/>
    </source>
</evidence>
<dbReference type="GO" id="GO:0070733">
    <property type="term" value="F:AMPylase activity"/>
    <property type="evidence" value="ECO:0007669"/>
    <property type="project" value="UniProtKB-EC"/>
</dbReference>
<sequence length="226" mass="25884">MALIQKRLNRRELEWVRKRVAREAARLLYEGAVDEYIDAKRLAARRLGVDVMPSNREVAIELDRIGDELEGEEKLHRLKRLREEALKVMEAIEDLEPRLIGSVWRGNIKRESDIDIAVLGTTDPEEVIERLKEAGIEVLDVEEVVITERGGKPLDIPEHYVNIKVRTPGGEKAEIGVTVSSPELERKGRVDLGRCDFFGDKITGLSVEELRKLLREDPYRKFIPRG</sequence>
<evidence type="ECO:0000259" key="4">
    <source>
        <dbReference type="Pfam" id="PF01909"/>
    </source>
</evidence>
<comment type="catalytic activity">
    <reaction evidence="2">
        <text>O-(5'-adenylyl)-L-tyrosyl-[protein] + ATP = O-[5'-(adenylyl-(5'-&gt;3')-adenylyl)]-L-tyrosyl-[protein] + diphosphate</text>
        <dbReference type="Rhea" id="RHEA:66528"/>
        <dbReference type="Rhea" id="RHEA-COMP:13846"/>
        <dbReference type="Rhea" id="RHEA-COMP:17046"/>
        <dbReference type="ChEBI" id="CHEBI:30616"/>
        <dbReference type="ChEBI" id="CHEBI:33019"/>
        <dbReference type="ChEBI" id="CHEBI:83624"/>
        <dbReference type="ChEBI" id="CHEBI:167160"/>
    </reaction>
</comment>
<dbReference type="InterPro" id="IPR043519">
    <property type="entry name" value="NT_sf"/>
</dbReference>
<dbReference type="PaxDb" id="190192-MK1464"/>
<evidence type="ECO:0000256" key="1">
    <source>
        <dbReference type="ARBA" id="ARBA00034531"/>
    </source>
</evidence>
<evidence type="ECO:0000313" key="6">
    <source>
        <dbReference type="Proteomes" id="UP000001826"/>
    </source>
</evidence>
<dbReference type="SUPFAM" id="SSF81301">
    <property type="entry name" value="Nucleotidyltransferase"/>
    <property type="match status" value="1"/>
</dbReference>
<comment type="catalytic activity">
    <reaction evidence="3">
        <text>L-tyrosyl-[protein] + ATP = O-(5'-adenylyl)-L-tyrosyl-[protein] + diphosphate</text>
        <dbReference type="Rhea" id="RHEA:54288"/>
        <dbReference type="Rhea" id="RHEA-COMP:10136"/>
        <dbReference type="Rhea" id="RHEA-COMP:13846"/>
        <dbReference type="ChEBI" id="CHEBI:30616"/>
        <dbReference type="ChEBI" id="CHEBI:33019"/>
        <dbReference type="ChEBI" id="CHEBI:46858"/>
        <dbReference type="ChEBI" id="CHEBI:83624"/>
        <dbReference type="EC" id="2.7.7.108"/>
    </reaction>
</comment>
<keyword evidence="6" id="KW-1185">Reference proteome</keyword>
<dbReference type="Pfam" id="PF01909">
    <property type="entry name" value="NTP_transf_2"/>
    <property type="match status" value="1"/>
</dbReference>